<protein>
    <submittedName>
        <fullName evidence="2">Uncharacterized protein</fullName>
    </submittedName>
</protein>
<gene>
    <name evidence="2" type="ordered locus">Caci_3570</name>
</gene>
<evidence type="ECO:0000313" key="2">
    <source>
        <dbReference type="EMBL" id="ACU72475.1"/>
    </source>
</evidence>
<dbReference type="RefSeq" id="WP_015792204.1">
    <property type="nucleotide sequence ID" value="NC_013131.1"/>
</dbReference>
<keyword evidence="1" id="KW-0175">Coiled coil</keyword>
<proteinExistence type="predicted"/>
<dbReference type="EMBL" id="CP001700">
    <property type="protein sequence ID" value="ACU72475.1"/>
    <property type="molecule type" value="Genomic_DNA"/>
</dbReference>
<accession>C7QAH6</accession>
<reference evidence="2 3" key="1">
    <citation type="journal article" date="2009" name="Stand. Genomic Sci.">
        <title>Complete genome sequence of Catenulispora acidiphila type strain (ID 139908).</title>
        <authorList>
            <person name="Copeland A."/>
            <person name="Lapidus A."/>
            <person name="Glavina Del Rio T."/>
            <person name="Nolan M."/>
            <person name="Lucas S."/>
            <person name="Chen F."/>
            <person name="Tice H."/>
            <person name="Cheng J.F."/>
            <person name="Bruce D."/>
            <person name="Goodwin L."/>
            <person name="Pitluck S."/>
            <person name="Mikhailova N."/>
            <person name="Pati A."/>
            <person name="Ivanova N."/>
            <person name="Mavromatis K."/>
            <person name="Chen A."/>
            <person name="Palaniappan K."/>
            <person name="Chain P."/>
            <person name="Land M."/>
            <person name="Hauser L."/>
            <person name="Chang Y.J."/>
            <person name="Jeffries C.D."/>
            <person name="Chertkov O."/>
            <person name="Brettin T."/>
            <person name="Detter J.C."/>
            <person name="Han C."/>
            <person name="Ali Z."/>
            <person name="Tindall B.J."/>
            <person name="Goker M."/>
            <person name="Bristow J."/>
            <person name="Eisen J.A."/>
            <person name="Markowitz V."/>
            <person name="Hugenholtz P."/>
            <person name="Kyrpides N.C."/>
            <person name="Klenk H.P."/>
        </authorList>
    </citation>
    <scope>NUCLEOTIDE SEQUENCE [LARGE SCALE GENOMIC DNA]</scope>
    <source>
        <strain evidence="3">DSM 44928 / JCM 14897 / NBRC 102108 / NRRL B-24433 / ID139908</strain>
    </source>
</reference>
<evidence type="ECO:0000256" key="1">
    <source>
        <dbReference type="SAM" id="Coils"/>
    </source>
</evidence>
<dbReference type="InParanoid" id="C7QAH6"/>
<keyword evidence="3" id="KW-1185">Reference proteome</keyword>
<organism evidence="2 3">
    <name type="scientific">Catenulispora acidiphila (strain DSM 44928 / JCM 14897 / NBRC 102108 / NRRL B-24433 / ID139908)</name>
    <dbReference type="NCBI Taxonomy" id="479433"/>
    <lineage>
        <taxon>Bacteria</taxon>
        <taxon>Bacillati</taxon>
        <taxon>Actinomycetota</taxon>
        <taxon>Actinomycetes</taxon>
        <taxon>Catenulisporales</taxon>
        <taxon>Catenulisporaceae</taxon>
        <taxon>Catenulispora</taxon>
    </lineage>
</organism>
<evidence type="ECO:0000313" key="3">
    <source>
        <dbReference type="Proteomes" id="UP000000851"/>
    </source>
</evidence>
<dbReference type="KEGG" id="cai:Caci_3570"/>
<dbReference type="HOGENOM" id="CLU_2166445_0_0_11"/>
<sequence length="110" mass="12566">MFDLRKLIPIHRTASRSTPEDVVREAEAVVHRCWLDQLTERRREMEAALRRAADRCDAAQHSLTAAQRSGDPRMIAVSQRDLEKALEAARKTLLAWERTCRALSSEADLL</sequence>
<dbReference type="AlphaFoldDB" id="C7QAH6"/>
<name>C7QAH6_CATAD</name>
<dbReference type="STRING" id="479433.Caci_3570"/>
<dbReference type="Proteomes" id="UP000000851">
    <property type="component" value="Chromosome"/>
</dbReference>
<feature type="coiled-coil region" evidence="1">
    <location>
        <begin position="35"/>
        <end position="106"/>
    </location>
</feature>